<dbReference type="InterPro" id="IPR011701">
    <property type="entry name" value="MFS"/>
</dbReference>
<evidence type="ECO:0000256" key="6">
    <source>
        <dbReference type="SAM" id="Phobius"/>
    </source>
</evidence>
<feature type="transmembrane region" description="Helical" evidence="6">
    <location>
        <begin position="113"/>
        <end position="136"/>
    </location>
</feature>
<name>W7CN99_9LIST</name>
<sequence>MKGLLKKAGFSSKNQFIGFSMVVLAGQIVYSAFEAFKGTFYDVLLEVLQVNNTELGIIFSLIGISIFFYVPAAWLNNRFSIKSLLVVGLLIRMFTTFIIIFFTPSFAVLKVIAFIWGVVEAFFWPAVLNGVVLLSAPDKKGIAFGILESARRALEMVMNLLIVAVMALFGGIAIFKGGMLAYNLLIIPLVLYIIKYVPVNGIAAEQKQPKTKSLDALKGLLHVIKIPTVWLSSVAGLTIYWSYINLIYTVPYLQAVFGISRGQAAIFGIINTGAMGVLSGAIAGLLADYVFKSSAKMIFVSLVMTFVTLGLTMVIPKTPDKIGLSIALLMLFSFSIFLAKSVILAPVAEAGISEKYSGSAMSIGSFATYAPVFWAYSLNGHIIDKFVAGDAYQTIFKIGTAVALLGVISALLLVIVSERAKKKRNVSAG</sequence>
<dbReference type="STRING" id="1265861.BCAMP_10230"/>
<keyword evidence="8" id="KW-1185">Reference proteome</keyword>
<feature type="transmembrane region" description="Helical" evidence="6">
    <location>
        <begin position="264"/>
        <end position="286"/>
    </location>
</feature>
<dbReference type="PANTHER" id="PTHR43124:SF3">
    <property type="entry name" value="CHLORAMPHENICOL EFFLUX PUMP RV0191"/>
    <property type="match status" value="1"/>
</dbReference>
<evidence type="ECO:0000256" key="4">
    <source>
        <dbReference type="ARBA" id="ARBA00022989"/>
    </source>
</evidence>
<dbReference type="GO" id="GO:0005886">
    <property type="term" value="C:plasma membrane"/>
    <property type="evidence" value="ECO:0007669"/>
    <property type="project" value="UniProtKB-SubCell"/>
</dbReference>
<comment type="caution">
    <text evidence="7">The sequence shown here is derived from an EMBL/GenBank/DDBJ whole genome shotgun (WGS) entry which is preliminary data.</text>
</comment>
<feature type="transmembrane region" description="Helical" evidence="6">
    <location>
        <begin position="157"/>
        <end position="175"/>
    </location>
</feature>
<dbReference type="GO" id="GO:0022857">
    <property type="term" value="F:transmembrane transporter activity"/>
    <property type="evidence" value="ECO:0007669"/>
    <property type="project" value="InterPro"/>
</dbReference>
<keyword evidence="2" id="KW-1003">Cell membrane</keyword>
<dbReference type="Gene3D" id="1.20.1250.20">
    <property type="entry name" value="MFS general substrate transporter like domains"/>
    <property type="match status" value="2"/>
</dbReference>
<dbReference type="Pfam" id="PF07690">
    <property type="entry name" value="MFS_1"/>
    <property type="match status" value="1"/>
</dbReference>
<feature type="transmembrane region" description="Helical" evidence="6">
    <location>
        <begin position="55"/>
        <end position="75"/>
    </location>
</feature>
<dbReference type="OrthoDB" id="9783227at2"/>
<accession>W7CN99</accession>
<feature type="transmembrane region" description="Helical" evidence="6">
    <location>
        <begin position="84"/>
        <end position="107"/>
    </location>
</feature>
<feature type="transmembrane region" description="Helical" evidence="6">
    <location>
        <begin position="322"/>
        <end position="344"/>
    </location>
</feature>
<dbReference type="EMBL" id="AODH01000043">
    <property type="protein sequence ID" value="EUJ37126.1"/>
    <property type="molecule type" value="Genomic_DNA"/>
</dbReference>
<feature type="transmembrane region" description="Helical" evidence="6">
    <location>
        <begin position="356"/>
        <end position="376"/>
    </location>
</feature>
<gene>
    <name evidence="7" type="ORF">BCAMP_10230</name>
</gene>
<protein>
    <submittedName>
        <fullName evidence="7">MFS transporter</fullName>
    </submittedName>
</protein>
<dbReference type="PATRIC" id="fig|1265861.3.peg.2006"/>
<evidence type="ECO:0000256" key="5">
    <source>
        <dbReference type="ARBA" id="ARBA00023136"/>
    </source>
</evidence>
<dbReference type="RefSeq" id="WP_035315217.1">
    <property type="nucleotide sequence ID" value="NZ_AODH01000043.1"/>
</dbReference>
<dbReference type="Proteomes" id="UP000019243">
    <property type="component" value="Unassembled WGS sequence"/>
</dbReference>
<feature type="transmembrane region" description="Helical" evidence="6">
    <location>
        <begin position="396"/>
        <end position="416"/>
    </location>
</feature>
<comment type="subcellular location">
    <subcellularLocation>
        <location evidence="1">Cell membrane</location>
        <topology evidence="1">Multi-pass membrane protein</topology>
    </subcellularLocation>
</comment>
<keyword evidence="3 6" id="KW-0812">Transmembrane</keyword>
<organism evidence="7 8">
    <name type="scientific">Brochothrix campestris FSL F6-1037</name>
    <dbReference type="NCBI Taxonomy" id="1265861"/>
    <lineage>
        <taxon>Bacteria</taxon>
        <taxon>Bacillati</taxon>
        <taxon>Bacillota</taxon>
        <taxon>Bacilli</taxon>
        <taxon>Bacillales</taxon>
        <taxon>Listeriaceae</taxon>
        <taxon>Brochothrix</taxon>
    </lineage>
</organism>
<dbReference type="InterPro" id="IPR050189">
    <property type="entry name" value="MFS_Efflux_Transporters"/>
</dbReference>
<evidence type="ECO:0000313" key="8">
    <source>
        <dbReference type="Proteomes" id="UP000019243"/>
    </source>
</evidence>
<feature type="transmembrane region" description="Helical" evidence="6">
    <location>
        <begin position="298"/>
        <end position="316"/>
    </location>
</feature>
<feature type="transmembrane region" description="Helical" evidence="6">
    <location>
        <begin position="220"/>
        <end position="244"/>
    </location>
</feature>
<feature type="transmembrane region" description="Helical" evidence="6">
    <location>
        <begin position="181"/>
        <end position="199"/>
    </location>
</feature>
<dbReference type="PANTHER" id="PTHR43124">
    <property type="entry name" value="PURINE EFFLUX PUMP PBUE"/>
    <property type="match status" value="1"/>
</dbReference>
<dbReference type="CDD" id="cd06174">
    <property type="entry name" value="MFS"/>
    <property type="match status" value="1"/>
</dbReference>
<dbReference type="SUPFAM" id="SSF103473">
    <property type="entry name" value="MFS general substrate transporter"/>
    <property type="match status" value="1"/>
</dbReference>
<dbReference type="AlphaFoldDB" id="W7CN99"/>
<reference evidence="7 8" key="1">
    <citation type="submission" date="2012-12" db="EMBL/GenBank/DDBJ databases">
        <title>Novel taxa of Listeriaceae from agricultural environments in the United States.</title>
        <authorList>
            <person name="den Bakker H.C."/>
            <person name="Allred A."/>
            <person name="Warchocki S."/>
            <person name="Wright E.M."/>
            <person name="Burrell A."/>
            <person name="Nightingale K.K."/>
            <person name="Kephart D."/>
            <person name="Wiedmann M."/>
        </authorList>
    </citation>
    <scope>NUCLEOTIDE SEQUENCE [LARGE SCALE GENOMIC DNA]</scope>
    <source>
        <strain evidence="7 8">FSL F6-1037</strain>
    </source>
</reference>
<proteinExistence type="predicted"/>
<dbReference type="InterPro" id="IPR036259">
    <property type="entry name" value="MFS_trans_sf"/>
</dbReference>
<keyword evidence="5 6" id="KW-0472">Membrane</keyword>
<evidence type="ECO:0000256" key="1">
    <source>
        <dbReference type="ARBA" id="ARBA00004651"/>
    </source>
</evidence>
<evidence type="ECO:0000313" key="7">
    <source>
        <dbReference type="EMBL" id="EUJ37126.1"/>
    </source>
</evidence>
<keyword evidence="4 6" id="KW-1133">Transmembrane helix</keyword>
<evidence type="ECO:0000256" key="3">
    <source>
        <dbReference type="ARBA" id="ARBA00022692"/>
    </source>
</evidence>
<evidence type="ECO:0000256" key="2">
    <source>
        <dbReference type="ARBA" id="ARBA00022475"/>
    </source>
</evidence>